<dbReference type="AlphaFoldDB" id="A0A9Q5NYR9"/>
<keyword evidence="5" id="KW-0456">Lyase</keyword>
<dbReference type="CDD" id="cd03124">
    <property type="entry name" value="alpha_CA_prokaryotic_like"/>
    <property type="match status" value="1"/>
</dbReference>
<dbReference type="InterPro" id="IPR041891">
    <property type="entry name" value="Alpha_CA_prokaryot-like"/>
</dbReference>
<dbReference type="OrthoDB" id="5327615at2"/>
<evidence type="ECO:0000256" key="1">
    <source>
        <dbReference type="ARBA" id="ARBA00010718"/>
    </source>
</evidence>
<gene>
    <name evidence="8" type="ORF">BG262_07430</name>
</gene>
<dbReference type="Proteomes" id="UP000177273">
    <property type="component" value="Unassembled WGS sequence"/>
</dbReference>
<dbReference type="PROSITE" id="PS51144">
    <property type="entry name" value="ALPHA_CA_2"/>
    <property type="match status" value="1"/>
</dbReference>
<dbReference type="GO" id="GO:0008270">
    <property type="term" value="F:zinc ion binding"/>
    <property type="evidence" value="ECO:0007669"/>
    <property type="project" value="InterPro"/>
</dbReference>
<dbReference type="Pfam" id="PF00194">
    <property type="entry name" value="Carb_anhydrase"/>
    <property type="match status" value="1"/>
</dbReference>
<evidence type="ECO:0000256" key="6">
    <source>
        <dbReference type="ARBA" id="ARBA00048348"/>
    </source>
</evidence>
<evidence type="ECO:0000256" key="5">
    <source>
        <dbReference type="ARBA" id="ARBA00023239"/>
    </source>
</evidence>
<keyword evidence="3" id="KW-0479">Metal-binding</keyword>
<comment type="similarity">
    <text evidence="1">Belongs to the alpha-carbonic anhydrase family.</text>
</comment>
<evidence type="ECO:0000256" key="4">
    <source>
        <dbReference type="ARBA" id="ARBA00022833"/>
    </source>
</evidence>
<dbReference type="PANTHER" id="PTHR18952">
    <property type="entry name" value="CARBONIC ANHYDRASE"/>
    <property type="match status" value="1"/>
</dbReference>
<dbReference type="RefSeq" id="WP_070788787.1">
    <property type="nucleotide sequence ID" value="NZ_CP075561.1"/>
</dbReference>
<evidence type="ECO:0000313" key="9">
    <source>
        <dbReference type="Proteomes" id="UP000177273"/>
    </source>
</evidence>
<accession>A0A9Q5NYR9</accession>
<proteinExistence type="inferred from homology"/>
<reference evidence="9" key="1">
    <citation type="submission" date="2016-09" db="EMBL/GenBank/DDBJ databases">
        <title>Draft genome sequence of a novel species of the family Streptococcaceae isolated from flowers.</title>
        <authorList>
            <person name="Chuah L.-O."/>
            <person name="Yap K.-P."/>
            <person name="Thong K.L."/>
            <person name="Liong M.T."/>
            <person name="Ahmad R."/>
            <person name="Rusul G."/>
        </authorList>
    </citation>
    <scope>NUCLEOTIDE SEQUENCE [LARGE SCALE GENOMIC DNA]</scope>
    <source>
        <strain evidence="9">HibF3</strain>
    </source>
</reference>
<evidence type="ECO:0000313" key="8">
    <source>
        <dbReference type="EMBL" id="OFI45823.1"/>
    </source>
</evidence>
<dbReference type="GO" id="GO:0004089">
    <property type="term" value="F:carbonate dehydratase activity"/>
    <property type="evidence" value="ECO:0007669"/>
    <property type="project" value="UniProtKB-EC"/>
</dbReference>
<comment type="catalytic activity">
    <reaction evidence="6">
        <text>hydrogencarbonate + H(+) = CO2 + H2O</text>
        <dbReference type="Rhea" id="RHEA:10748"/>
        <dbReference type="ChEBI" id="CHEBI:15377"/>
        <dbReference type="ChEBI" id="CHEBI:15378"/>
        <dbReference type="ChEBI" id="CHEBI:16526"/>
        <dbReference type="ChEBI" id="CHEBI:17544"/>
        <dbReference type="EC" id="4.2.1.1"/>
    </reaction>
</comment>
<organism evidence="8 9">
    <name type="scientific">Floricoccus penangensis</name>
    <dbReference type="NCBI Taxonomy" id="1859475"/>
    <lineage>
        <taxon>Bacteria</taxon>
        <taxon>Bacillati</taxon>
        <taxon>Bacillota</taxon>
        <taxon>Bacilli</taxon>
        <taxon>Lactobacillales</taxon>
        <taxon>Streptococcaceae</taxon>
        <taxon>Floricoccus</taxon>
    </lineage>
</organism>
<dbReference type="InterPro" id="IPR036398">
    <property type="entry name" value="CA_dom_sf"/>
</dbReference>
<dbReference type="InterPro" id="IPR001148">
    <property type="entry name" value="CA_dom"/>
</dbReference>
<evidence type="ECO:0000256" key="2">
    <source>
        <dbReference type="ARBA" id="ARBA00012925"/>
    </source>
</evidence>
<keyword evidence="4" id="KW-0862">Zinc</keyword>
<evidence type="ECO:0000259" key="7">
    <source>
        <dbReference type="PROSITE" id="PS51144"/>
    </source>
</evidence>
<keyword evidence="9" id="KW-1185">Reference proteome</keyword>
<dbReference type="Gene3D" id="3.10.200.10">
    <property type="entry name" value="Alpha carbonic anhydrase"/>
    <property type="match status" value="1"/>
</dbReference>
<name>A0A9Q5NYR9_9LACT</name>
<evidence type="ECO:0000256" key="3">
    <source>
        <dbReference type="ARBA" id="ARBA00022723"/>
    </source>
</evidence>
<comment type="caution">
    <text evidence="8">The sequence shown here is derived from an EMBL/GenBank/DDBJ whole genome shotgun (WGS) entry which is preliminary data.</text>
</comment>
<dbReference type="SMART" id="SM01057">
    <property type="entry name" value="Carb_anhydrase"/>
    <property type="match status" value="1"/>
</dbReference>
<protein>
    <recommendedName>
        <fullName evidence="2">carbonic anhydrase</fullName>
        <ecNumber evidence="2">4.2.1.1</ecNumber>
    </recommendedName>
</protein>
<dbReference type="PANTHER" id="PTHR18952:SF265">
    <property type="entry name" value="CARBONIC ANHYDRASE"/>
    <property type="match status" value="1"/>
</dbReference>
<dbReference type="SUPFAM" id="SSF51069">
    <property type="entry name" value="Carbonic anhydrase"/>
    <property type="match status" value="1"/>
</dbReference>
<feature type="domain" description="Alpha-carbonic anhydrase" evidence="7">
    <location>
        <begin position="9"/>
        <end position="232"/>
    </location>
</feature>
<dbReference type="InterPro" id="IPR023561">
    <property type="entry name" value="Carbonic_anhydrase_a-class"/>
</dbReference>
<sequence>MTIKRNMDVEWNYTGDLGPENWHNLCEWYSEGAKYPYQSPISLNVKDCDSLPIEEELSIHHLRERFTEKEFKNTIHFVPYNTESYVVFKGEKYYLTDIHFHLPCEHEINGDTYDLEVHLVHTDNHQENLVLGALYNVSDELNWIDENNPENIWDFENHEEFFNPSMFLPTDSSFFHYLGSLTTPPTSGPINWFVFDKIGKMSRKFINQFSEEILPNNNRPLQDRKNRDIYYK</sequence>
<dbReference type="EC" id="4.2.1.1" evidence="2"/>
<dbReference type="EMBL" id="MKIQ01000031">
    <property type="protein sequence ID" value="OFI45823.1"/>
    <property type="molecule type" value="Genomic_DNA"/>
</dbReference>